<name>A0AA37W115_9GAMM</name>
<feature type="transmembrane region" description="Helical" evidence="7">
    <location>
        <begin position="66"/>
        <end position="88"/>
    </location>
</feature>
<evidence type="ECO:0000256" key="5">
    <source>
        <dbReference type="ARBA" id="ARBA00022989"/>
    </source>
</evidence>
<dbReference type="PROSITE" id="PS50850">
    <property type="entry name" value="MFS"/>
    <property type="match status" value="1"/>
</dbReference>
<evidence type="ECO:0000259" key="8">
    <source>
        <dbReference type="PROSITE" id="PS50850"/>
    </source>
</evidence>
<evidence type="ECO:0000256" key="3">
    <source>
        <dbReference type="ARBA" id="ARBA00022475"/>
    </source>
</evidence>
<feature type="transmembrane region" description="Helical" evidence="7">
    <location>
        <begin position="236"/>
        <end position="257"/>
    </location>
</feature>
<proteinExistence type="predicted"/>
<evidence type="ECO:0000256" key="2">
    <source>
        <dbReference type="ARBA" id="ARBA00022448"/>
    </source>
</evidence>
<dbReference type="Gene3D" id="1.20.1250.20">
    <property type="entry name" value="MFS general substrate transporter like domains"/>
    <property type="match status" value="1"/>
</dbReference>
<comment type="caution">
    <text evidence="9">The sequence shown here is derived from an EMBL/GenBank/DDBJ whole genome shotgun (WGS) entry which is preliminary data.</text>
</comment>
<gene>
    <name evidence="9" type="ORF">GCM10007895_34460</name>
</gene>
<dbReference type="InterPro" id="IPR020846">
    <property type="entry name" value="MFS_dom"/>
</dbReference>
<dbReference type="GO" id="GO:0022857">
    <property type="term" value="F:transmembrane transporter activity"/>
    <property type="evidence" value="ECO:0007669"/>
    <property type="project" value="InterPro"/>
</dbReference>
<keyword evidence="10" id="KW-1185">Reference proteome</keyword>
<protein>
    <submittedName>
        <fullName evidence="9">MFS transporter</fullName>
    </submittedName>
</protein>
<evidence type="ECO:0000256" key="4">
    <source>
        <dbReference type="ARBA" id="ARBA00022692"/>
    </source>
</evidence>
<feature type="transmembrane region" description="Helical" evidence="7">
    <location>
        <begin position="153"/>
        <end position="172"/>
    </location>
</feature>
<dbReference type="RefSeq" id="WP_095504468.1">
    <property type="nucleotide sequence ID" value="NZ_BSNC01000019.1"/>
</dbReference>
<feature type="transmembrane region" description="Helical" evidence="7">
    <location>
        <begin position="330"/>
        <end position="346"/>
    </location>
</feature>
<dbReference type="AlphaFoldDB" id="A0AA37W115"/>
<comment type="subcellular location">
    <subcellularLocation>
        <location evidence="1">Cell membrane</location>
        <topology evidence="1">Multi-pass membrane protein</topology>
    </subcellularLocation>
</comment>
<evidence type="ECO:0000313" key="10">
    <source>
        <dbReference type="Proteomes" id="UP001161422"/>
    </source>
</evidence>
<feature type="domain" description="Major facilitator superfamily (MFS) profile" evidence="8">
    <location>
        <begin position="15"/>
        <end position="495"/>
    </location>
</feature>
<feature type="transmembrane region" description="Helical" evidence="7">
    <location>
        <begin position="12"/>
        <end position="29"/>
    </location>
</feature>
<evidence type="ECO:0000256" key="7">
    <source>
        <dbReference type="SAM" id="Phobius"/>
    </source>
</evidence>
<dbReference type="InterPro" id="IPR011701">
    <property type="entry name" value="MFS"/>
</dbReference>
<keyword evidence="5 7" id="KW-1133">Transmembrane helix</keyword>
<keyword evidence="4 7" id="KW-0812">Transmembrane</keyword>
<evidence type="ECO:0000313" key="9">
    <source>
        <dbReference type="EMBL" id="GLP98139.1"/>
    </source>
</evidence>
<feature type="transmembrane region" description="Helical" evidence="7">
    <location>
        <begin position="269"/>
        <end position="291"/>
    </location>
</feature>
<evidence type="ECO:0000256" key="1">
    <source>
        <dbReference type="ARBA" id="ARBA00004651"/>
    </source>
</evidence>
<dbReference type="GO" id="GO:0005886">
    <property type="term" value="C:plasma membrane"/>
    <property type="evidence" value="ECO:0007669"/>
    <property type="project" value="UniProtKB-SubCell"/>
</dbReference>
<dbReference type="Pfam" id="PF07690">
    <property type="entry name" value="MFS_1"/>
    <property type="match status" value="1"/>
</dbReference>
<keyword evidence="2" id="KW-0813">Transport</keyword>
<organism evidence="9 10">
    <name type="scientific">Paraferrimonas sedimenticola</name>
    <dbReference type="NCBI Taxonomy" id="375674"/>
    <lineage>
        <taxon>Bacteria</taxon>
        <taxon>Pseudomonadati</taxon>
        <taxon>Pseudomonadota</taxon>
        <taxon>Gammaproteobacteria</taxon>
        <taxon>Alteromonadales</taxon>
        <taxon>Ferrimonadaceae</taxon>
        <taxon>Paraferrimonas</taxon>
    </lineage>
</organism>
<keyword evidence="3" id="KW-1003">Cell membrane</keyword>
<reference evidence="9" key="2">
    <citation type="submission" date="2023-01" db="EMBL/GenBank/DDBJ databases">
        <title>Draft genome sequence of Paraferrimonas sedimenticola strain NBRC 101628.</title>
        <authorList>
            <person name="Sun Q."/>
            <person name="Mori K."/>
        </authorList>
    </citation>
    <scope>NUCLEOTIDE SEQUENCE</scope>
    <source>
        <strain evidence="9">NBRC 101628</strain>
    </source>
</reference>
<sequence length="507" mass="55154">MSPSQQIDGKQLGFWASIASLGYVFWIIGGMEMVERLAYYGVKSTAGLYATDSAANGGLGITMTDFGIILTAWAAVQSFTPVLIGGLADRLGYKETIALSTIVKIAGYLVMAWFPFFEGFLAGAVILALGTGIFKPGIQGTLANTTTPQNSSMGWGIFYQTVNIGGWAGPLVAAQLRQLSWDNVFYACAVIISLNFLLLLAYKEPGKEARLARKANAEAHQSLLKESLNEFFRPIMLLYTGIFAMFWYMFFSLFDVLPVHIRDWVDTSVIVTTLFGSGGTDSGFWIGILGLDFAGTKVMPEGLMNINAGLIMLTCFIVAGVAAKFRTMDAIVAGCLLCSGAMFVIADFHYAWFMALAIAMFSTGEMLASPKAKEFIANVAPSDKKAMYLGFKEFSVGIGMVLESATAPLMYDKWASKETLSKQLLADDHGWTQGQIDAVANGEHFNALVEVTGIEKWELTAQMAEMFNIGLVWQIMGCVGLCSAVGFYFYGKWLLKQRSLNLSDQPA</sequence>
<dbReference type="SUPFAM" id="SSF103473">
    <property type="entry name" value="MFS general substrate transporter"/>
    <property type="match status" value="1"/>
</dbReference>
<dbReference type="PANTHER" id="PTHR23517:SF2">
    <property type="entry name" value="MULTIDRUG RESISTANCE PROTEIN MDTH"/>
    <property type="match status" value="1"/>
</dbReference>
<dbReference type="InterPro" id="IPR050171">
    <property type="entry name" value="MFS_Transporters"/>
</dbReference>
<accession>A0AA37W115</accession>
<dbReference type="Proteomes" id="UP001161422">
    <property type="component" value="Unassembled WGS sequence"/>
</dbReference>
<feature type="transmembrane region" description="Helical" evidence="7">
    <location>
        <begin position="303"/>
        <end position="323"/>
    </location>
</feature>
<keyword evidence="6 7" id="KW-0472">Membrane</keyword>
<evidence type="ECO:0000256" key="6">
    <source>
        <dbReference type="ARBA" id="ARBA00023136"/>
    </source>
</evidence>
<reference evidence="9" key="1">
    <citation type="journal article" date="2014" name="Int. J. Syst. Evol. Microbiol.">
        <title>Complete genome sequence of Corynebacterium casei LMG S-19264T (=DSM 44701T), isolated from a smear-ripened cheese.</title>
        <authorList>
            <consortium name="US DOE Joint Genome Institute (JGI-PGF)"/>
            <person name="Walter F."/>
            <person name="Albersmeier A."/>
            <person name="Kalinowski J."/>
            <person name="Ruckert C."/>
        </authorList>
    </citation>
    <scope>NUCLEOTIDE SEQUENCE</scope>
    <source>
        <strain evidence="9">NBRC 101628</strain>
    </source>
</reference>
<feature type="transmembrane region" description="Helical" evidence="7">
    <location>
        <begin position="108"/>
        <end position="133"/>
    </location>
</feature>
<feature type="transmembrane region" description="Helical" evidence="7">
    <location>
        <begin position="471"/>
        <end position="490"/>
    </location>
</feature>
<feature type="transmembrane region" description="Helical" evidence="7">
    <location>
        <begin position="184"/>
        <end position="202"/>
    </location>
</feature>
<dbReference type="EMBL" id="BSNC01000019">
    <property type="protein sequence ID" value="GLP98139.1"/>
    <property type="molecule type" value="Genomic_DNA"/>
</dbReference>
<dbReference type="PANTHER" id="PTHR23517">
    <property type="entry name" value="RESISTANCE PROTEIN MDTM, PUTATIVE-RELATED-RELATED"/>
    <property type="match status" value="1"/>
</dbReference>
<dbReference type="InterPro" id="IPR036259">
    <property type="entry name" value="MFS_trans_sf"/>
</dbReference>